<dbReference type="GO" id="GO:0051536">
    <property type="term" value="F:iron-sulfur cluster binding"/>
    <property type="evidence" value="ECO:0007669"/>
    <property type="project" value="UniProtKB-KW"/>
</dbReference>
<organism evidence="8 9">
    <name type="scientific">candidate division CPR2 bacterium GW2011_GWC1_41_48</name>
    <dbReference type="NCBI Taxonomy" id="1618344"/>
    <lineage>
        <taxon>Bacteria</taxon>
        <taxon>Bacteria division CPR2</taxon>
    </lineage>
</organism>
<dbReference type="GO" id="GO:0046872">
    <property type="term" value="F:metal ion binding"/>
    <property type="evidence" value="ECO:0007669"/>
    <property type="project" value="UniProtKB-KW"/>
</dbReference>
<dbReference type="PROSITE" id="PS51918">
    <property type="entry name" value="RADICAL_SAM"/>
    <property type="match status" value="1"/>
</dbReference>
<sequence length="458" mass="53489">MRISRRTIKFDLGNETALLLNSTSGTIDIIPNKLLKNPSSDTIKKLTERGHLLTKDREKTTLIRLTEIAKNHGQNIPYWFYILTTLRCNFNCPICYEKSTHKTKDLNLATLKKIIKSIEEIQKTQQILNKRMFIVLFGGEPLCGNKEVIENILKECKRRQWKVVIVTNGSLVKKYAKIFRTYRAVISDFRITLDGPKHIHNQRRPQKNNLETFSLVEDAIDNLLKERFTVKMQTILGNGNEKHLKELAKFLLTKNWFQNPNYQWRIEGSHDYANLDPQKDEISEGEMVKTLIDILKKYPEISAKIKFESFKYLGHIVNSFEWLGTYKTYWGPKYGFCEPQKGYHFVFSTDGKIFHCPRTVNNKTYLIGTVNKGLNSKSKKYKKSSVLEKQKCKKCALNTFCGGGCAVQKVCYDHFDCQKYTLQIINEFLTLMRKEITKRSDPTNIVYINKPWIDFKNY</sequence>
<dbReference type="InterPro" id="IPR023867">
    <property type="entry name" value="Sulphatase_maturase_rSAM"/>
</dbReference>
<dbReference type="Proteomes" id="UP000033869">
    <property type="component" value="Unassembled WGS sequence"/>
</dbReference>
<comment type="similarity">
    <text evidence="6">Belongs to the radical SAM superfamily. Anaerobic sulfatase-maturating enzyme family.</text>
</comment>
<dbReference type="SFLD" id="SFLDS00029">
    <property type="entry name" value="Radical_SAM"/>
    <property type="match status" value="1"/>
</dbReference>
<dbReference type="EMBL" id="LCBL01000003">
    <property type="protein sequence ID" value="KKS09091.1"/>
    <property type="molecule type" value="Genomic_DNA"/>
</dbReference>
<dbReference type="Pfam" id="PF04055">
    <property type="entry name" value="Radical_SAM"/>
    <property type="match status" value="1"/>
</dbReference>
<dbReference type="AlphaFoldDB" id="A0A0G0YHT3"/>
<evidence type="ECO:0000256" key="6">
    <source>
        <dbReference type="ARBA" id="ARBA00023601"/>
    </source>
</evidence>
<keyword evidence="5" id="KW-0411">Iron-sulfur</keyword>
<protein>
    <submittedName>
        <fullName evidence="8">Radical SAM domain protein</fullName>
    </submittedName>
</protein>
<keyword evidence="2" id="KW-0949">S-adenosyl-L-methionine</keyword>
<evidence type="ECO:0000313" key="9">
    <source>
        <dbReference type="Proteomes" id="UP000033869"/>
    </source>
</evidence>
<evidence type="ECO:0000256" key="5">
    <source>
        <dbReference type="ARBA" id="ARBA00023014"/>
    </source>
</evidence>
<evidence type="ECO:0000256" key="2">
    <source>
        <dbReference type="ARBA" id="ARBA00022691"/>
    </source>
</evidence>
<dbReference type="Gene3D" id="3.20.20.70">
    <property type="entry name" value="Aldolase class I"/>
    <property type="match status" value="1"/>
</dbReference>
<dbReference type="NCBIfam" id="TIGR04085">
    <property type="entry name" value="rSAM_more_4Fe4S"/>
    <property type="match status" value="1"/>
</dbReference>
<feature type="domain" description="Radical SAM core" evidence="7">
    <location>
        <begin position="74"/>
        <end position="302"/>
    </location>
</feature>
<name>A0A0G0YHT3_UNCC2</name>
<dbReference type="CDD" id="cd01335">
    <property type="entry name" value="Radical_SAM"/>
    <property type="match status" value="1"/>
</dbReference>
<dbReference type="SFLD" id="SFLDG01067">
    <property type="entry name" value="SPASM/twitch_domain_containing"/>
    <property type="match status" value="1"/>
</dbReference>
<dbReference type="GO" id="GO:0016491">
    <property type="term" value="F:oxidoreductase activity"/>
    <property type="evidence" value="ECO:0007669"/>
    <property type="project" value="InterPro"/>
</dbReference>
<proteinExistence type="inferred from homology"/>
<evidence type="ECO:0000313" key="8">
    <source>
        <dbReference type="EMBL" id="KKS09091.1"/>
    </source>
</evidence>
<dbReference type="InterPro" id="IPR007197">
    <property type="entry name" value="rSAM"/>
</dbReference>
<evidence type="ECO:0000256" key="1">
    <source>
        <dbReference type="ARBA" id="ARBA00001966"/>
    </source>
</evidence>
<evidence type="ECO:0000256" key="4">
    <source>
        <dbReference type="ARBA" id="ARBA00023004"/>
    </source>
</evidence>
<accession>A0A0G0YHT3</accession>
<gene>
    <name evidence="8" type="ORF">UU65_C0003G0146</name>
</gene>
<dbReference type="SUPFAM" id="SSF102114">
    <property type="entry name" value="Radical SAM enzymes"/>
    <property type="match status" value="1"/>
</dbReference>
<keyword evidence="3" id="KW-0479">Metal-binding</keyword>
<dbReference type="InterPro" id="IPR058240">
    <property type="entry name" value="rSAM_sf"/>
</dbReference>
<dbReference type="InterPro" id="IPR013785">
    <property type="entry name" value="Aldolase_TIM"/>
</dbReference>
<dbReference type="InterPro" id="IPR023885">
    <property type="entry name" value="4Fe4S-binding_SPASM_dom"/>
</dbReference>
<comment type="caution">
    <text evidence="8">The sequence shown here is derived from an EMBL/GenBank/DDBJ whole genome shotgun (WGS) entry which is preliminary data.</text>
</comment>
<dbReference type="PANTHER" id="PTHR43273">
    <property type="entry name" value="ANAEROBIC SULFATASE-MATURATING ENZYME HOMOLOG ASLB-RELATED"/>
    <property type="match status" value="1"/>
</dbReference>
<dbReference type="UniPathway" id="UPA00782"/>
<evidence type="ECO:0000259" key="7">
    <source>
        <dbReference type="PROSITE" id="PS51918"/>
    </source>
</evidence>
<keyword evidence="4" id="KW-0408">Iron</keyword>
<reference evidence="8 9" key="1">
    <citation type="journal article" date="2015" name="Nature">
        <title>rRNA introns, odd ribosomes, and small enigmatic genomes across a large radiation of phyla.</title>
        <authorList>
            <person name="Brown C.T."/>
            <person name="Hug L.A."/>
            <person name="Thomas B.C."/>
            <person name="Sharon I."/>
            <person name="Castelle C.J."/>
            <person name="Singh A."/>
            <person name="Wilkins M.J."/>
            <person name="Williams K.H."/>
            <person name="Banfield J.F."/>
        </authorList>
    </citation>
    <scope>NUCLEOTIDE SEQUENCE [LARGE SCALE GENOMIC DNA]</scope>
</reference>
<dbReference type="PANTHER" id="PTHR43273:SF3">
    <property type="entry name" value="ANAEROBIC SULFATASE-MATURATING ENZYME HOMOLOG ASLB-RELATED"/>
    <property type="match status" value="1"/>
</dbReference>
<evidence type="ECO:0000256" key="3">
    <source>
        <dbReference type="ARBA" id="ARBA00022723"/>
    </source>
</evidence>
<comment type="cofactor">
    <cofactor evidence="1">
        <name>[4Fe-4S] cluster</name>
        <dbReference type="ChEBI" id="CHEBI:49883"/>
    </cofactor>
</comment>